<comment type="caution">
    <text evidence="1">The sequence shown here is derived from an EMBL/GenBank/DDBJ whole genome shotgun (WGS) entry which is preliminary data.</text>
</comment>
<accession>A0A0F9I6V1</accession>
<sequence length="104" mass="11529">MNKPNPDAVRRAMERAEAESFEGDTHAGFATAWNDRKLLAKEVERLEADFAAAKSASYRRGYMGAEQEISELKDWASHCDKVAAAEIQRLREELAEAKANGGES</sequence>
<organism evidence="1">
    <name type="scientific">marine sediment metagenome</name>
    <dbReference type="NCBI Taxonomy" id="412755"/>
    <lineage>
        <taxon>unclassified sequences</taxon>
        <taxon>metagenomes</taxon>
        <taxon>ecological metagenomes</taxon>
    </lineage>
</organism>
<dbReference type="EMBL" id="LAZR01022068">
    <property type="protein sequence ID" value="KKL83147.1"/>
    <property type="molecule type" value="Genomic_DNA"/>
</dbReference>
<gene>
    <name evidence="1" type="ORF">LCGC14_1977680</name>
</gene>
<dbReference type="AlphaFoldDB" id="A0A0F9I6V1"/>
<reference evidence="1" key="1">
    <citation type="journal article" date="2015" name="Nature">
        <title>Complex archaea that bridge the gap between prokaryotes and eukaryotes.</title>
        <authorList>
            <person name="Spang A."/>
            <person name="Saw J.H."/>
            <person name="Jorgensen S.L."/>
            <person name="Zaremba-Niedzwiedzka K."/>
            <person name="Martijn J."/>
            <person name="Lind A.E."/>
            <person name="van Eijk R."/>
            <person name="Schleper C."/>
            <person name="Guy L."/>
            <person name="Ettema T.J."/>
        </authorList>
    </citation>
    <scope>NUCLEOTIDE SEQUENCE</scope>
</reference>
<protein>
    <submittedName>
        <fullName evidence="1">Uncharacterized protein</fullName>
    </submittedName>
</protein>
<name>A0A0F9I6V1_9ZZZZ</name>
<proteinExistence type="predicted"/>
<evidence type="ECO:0000313" key="1">
    <source>
        <dbReference type="EMBL" id="KKL83147.1"/>
    </source>
</evidence>